<reference evidence="3 4" key="1">
    <citation type="submission" date="2016-07" db="EMBL/GenBank/DDBJ databases">
        <title>Pervasive Adenine N6-methylation of Active Genes in Fungi.</title>
        <authorList>
            <consortium name="DOE Joint Genome Institute"/>
            <person name="Mondo S.J."/>
            <person name="Dannebaum R.O."/>
            <person name="Kuo R.C."/>
            <person name="Labutti K."/>
            <person name="Haridas S."/>
            <person name="Kuo A."/>
            <person name="Salamov A."/>
            <person name="Ahrendt S.R."/>
            <person name="Lipzen A."/>
            <person name="Sullivan W."/>
            <person name="Andreopoulos W.B."/>
            <person name="Clum A."/>
            <person name="Lindquist E."/>
            <person name="Daum C."/>
            <person name="Ramamoorthy G.K."/>
            <person name="Gryganskyi A."/>
            <person name="Culley D."/>
            <person name="Magnuson J.K."/>
            <person name="James T.Y."/>
            <person name="O'Malley M.A."/>
            <person name="Stajich J.E."/>
            <person name="Spatafora J.W."/>
            <person name="Visel A."/>
            <person name="Grigoriev I.V."/>
        </authorList>
    </citation>
    <scope>NUCLEOTIDE SEQUENCE [LARGE SCALE GENOMIC DNA]</scope>
    <source>
        <strain evidence="3 4">NRRL 1336</strain>
    </source>
</reference>
<feature type="region of interest" description="Disordered" evidence="1">
    <location>
        <begin position="1"/>
        <end position="24"/>
    </location>
</feature>
<dbReference type="Pfam" id="PF06985">
    <property type="entry name" value="HET"/>
    <property type="match status" value="1"/>
</dbReference>
<dbReference type="STRING" id="90262.A0A1X2I011"/>
<gene>
    <name evidence="3" type="ORF">BCR42DRAFT_456428</name>
</gene>
<protein>
    <recommendedName>
        <fullName evidence="2">Heterokaryon incompatibility domain-containing protein</fullName>
    </recommendedName>
</protein>
<organism evidence="3 4">
    <name type="scientific">Absidia repens</name>
    <dbReference type="NCBI Taxonomy" id="90262"/>
    <lineage>
        <taxon>Eukaryota</taxon>
        <taxon>Fungi</taxon>
        <taxon>Fungi incertae sedis</taxon>
        <taxon>Mucoromycota</taxon>
        <taxon>Mucoromycotina</taxon>
        <taxon>Mucoromycetes</taxon>
        <taxon>Mucorales</taxon>
        <taxon>Cunninghamellaceae</taxon>
        <taxon>Absidia</taxon>
    </lineage>
</organism>
<sequence length="646" mass="75792">MTKDDSTAQHLSQDSNCDDFQPPQQQKPFQVVLVDIKEATFGNIRCVEKPLEESAKELNFVALSYRWGEVQETVIDTHLGYIASITSFDLEDFCLLCCMMTHEPDLKSIKYVWVDAICVDQTNHERRKATIYQMTNIYEKATYILAVPDLHRRYLTNVSSENKILMEYIHCLDHREYIYHLIQQNIDQLHELDNKFLNEIEVPEDRTLRQLLAKYTTYLANGFTTSQKLYYDSIHPEDGLDFLCEIYRASLPTSHEDVDLIKNATQKEHVNAATVEDGPSNESSLDYIKAAGLLEEEEESRWMKIGKRNKLWTYELIKRKNAILQTIRWLEDLIVDWASRVWVISEYHIAKKKNNMKYCFIQLSIRDTKDLLFFNFDFTNPAFSSAVEKLNVYGITYQRNSNPVHLGFHHTMINQLTTQTFFEMMLKSKATKNEDRFYAILPNSKYQAKANQVADWKISNLMSVKLKLFEIMDTRDKWIFLFLSGYVGSSSTYEVLPTFCSSNIYWGLIKTHINDYQCNFDINNETSAITLHHSNDLHLHYLQLTPKHYYVSNVKPGGVYASRIKNQLCRQLQLDDHSLIEIVCLPENDENFNSYDGSTELYYSWIELIGSFEENKWILRKPDINYKPSELNRHVNADNRTFFNLY</sequence>
<dbReference type="OrthoDB" id="5071163at2759"/>
<dbReference type="AlphaFoldDB" id="A0A1X2I011"/>
<evidence type="ECO:0000259" key="2">
    <source>
        <dbReference type="Pfam" id="PF06985"/>
    </source>
</evidence>
<evidence type="ECO:0000256" key="1">
    <source>
        <dbReference type="SAM" id="MobiDB-lite"/>
    </source>
</evidence>
<dbReference type="InterPro" id="IPR010730">
    <property type="entry name" value="HET"/>
</dbReference>
<dbReference type="EMBL" id="MCGE01000039">
    <property type="protein sequence ID" value="ORZ06457.1"/>
    <property type="molecule type" value="Genomic_DNA"/>
</dbReference>
<dbReference type="PANTHER" id="PTHR24148:SF64">
    <property type="entry name" value="HETEROKARYON INCOMPATIBILITY DOMAIN-CONTAINING PROTEIN"/>
    <property type="match status" value="1"/>
</dbReference>
<accession>A0A1X2I011</accession>
<evidence type="ECO:0000313" key="3">
    <source>
        <dbReference type="EMBL" id="ORZ06457.1"/>
    </source>
</evidence>
<proteinExistence type="predicted"/>
<keyword evidence="4" id="KW-1185">Reference proteome</keyword>
<name>A0A1X2I011_9FUNG</name>
<evidence type="ECO:0000313" key="4">
    <source>
        <dbReference type="Proteomes" id="UP000193560"/>
    </source>
</evidence>
<dbReference type="InterPro" id="IPR052895">
    <property type="entry name" value="HetReg/Transcr_Mod"/>
</dbReference>
<dbReference type="PANTHER" id="PTHR24148">
    <property type="entry name" value="ANKYRIN REPEAT DOMAIN-CONTAINING PROTEIN 39 HOMOLOG-RELATED"/>
    <property type="match status" value="1"/>
</dbReference>
<feature type="domain" description="Heterokaryon incompatibility" evidence="2">
    <location>
        <begin position="60"/>
        <end position="147"/>
    </location>
</feature>
<comment type="caution">
    <text evidence="3">The sequence shown here is derived from an EMBL/GenBank/DDBJ whole genome shotgun (WGS) entry which is preliminary data.</text>
</comment>
<dbReference type="Proteomes" id="UP000193560">
    <property type="component" value="Unassembled WGS sequence"/>
</dbReference>